<sequence length="103" mass="11379">MNTVVWKFPIVIAEDNLSIEMPAVSVVVAVGWDNITQGPAIWAMVDPTSEKIKRRFSIRGTGHDSTGLNPRNYLGMVQYPTVALVFHLWDGWPEGVEPGTAVE</sequence>
<accession>A0A2U8UU39</accession>
<evidence type="ECO:0000313" key="3">
    <source>
        <dbReference type="Proteomes" id="UP000247284"/>
    </source>
</evidence>
<dbReference type="Pfam" id="PF24043">
    <property type="entry name" value="DUF7352"/>
    <property type="match status" value="1"/>
</dbReference>
<evidence type="ECO:0000259" key="1">
    <source>
        <dbReference type="Pfam" id="PF24043"/>
    </source>
</evidence>
<reference evidence="2 3" key="1">
    <citation type="submission" date="2018-04" db="EMBL/GenBank/DDBJ databases">
        <authorList>
            <person name="Stanton A.-C.J."/>
            <person name="Garlena R.A."/>
            <person name="Russell D.A."/>
            <person name="Pope W.H."/>
            <person name="Jacobs-Sera D."/>
            <person name="Hatfull G.F."/>
        </authorList>
    </citation>
    <scope>NUCLEOTIDE SEQUENCE [LARGE SCALE GENOMIC DNA]</scope>
</reference>
<dbReference type="RefSeq" id="YP_009801958.1">
    <property type="nucleotide sequence ID" value="NC_047977.1"/>
</dbReference>
<proteinExistence type="predicted"/>
<dbReference type="KEGG" id="vg:54992487"/>
<dbReference type="InterPro" id="IPR055776">
    <property type="entry name" value="DUF7352"/>
</dbReference>
<keyword evidence="3" id="KW-1185">Reference proteome</keyword>
<protein>
    <recommendedName>
        <fullName evidence="1">DUF7352 domain-containing protein</fullName>
    </recommendedName>
</protein>
<gene>
    <name evidence="2" type="primary">20</name>
    <name evidence="2" type="ORF">PBI_HENDRIX_20</name>
</gene>
<evidence type="ECO:0000313" key="2">
    <source>
        <dbReference type="EMBL" id="AWN07691.1"/>
    </source>
</evidence>
<dbReference type="Proteomes" id="UP000247284">
    <property type="component" value="Segment"/>
</dbReference>
<dbReference type="GeneID" id="54992487"/>
<organism evidence="2 3">
    <name type="scientific">Microbacterium phage Hendrix</name>
    <dbReference type="NCBI Taxonomy" id="2182341"/>
    <lineage>
        <taxon>Viruses</taxon>
        <taxon>Duplodnaviria</taxon>
        <taxon>Heunggongvirae</taxon>
        <taxon>Uroviricota</taxon>
        <taxon>Caudoviricetes</taxon>
        <taxon>Rogerhendrixvirus</taxon>
        <taxon>Rogerhendrixvirus hendrix</taxon>
    </lineage>
</organism>
<name>A0A2U8UU39_9CAUD</name>
<dbReference type="EMBL" id="MH183162">
    <property type="protein sequence ID" value="AWN07691.1"/>
    <property type="molecule type" value="Genomic_DNA"/>
</dbReference>
<feature type="domain" description="DUF7352" evidence="1">
    <location>
        <begin position="1"/>
        <end position="93"/>
    </location>
</feature>